<evidence type="ECO:0000256" key="8">
    <source>
        <dbReference type="ARBA" id="ARBA00066317"/>
    </source>
</evidence>
<reference evidence="13 14" key="1">
    <citation type="submission" date="2007-05" db="EMBL/GenBank/DDBJ databases">
        <title>Complete sequence of Geobacter uraniireducens Rf4.</title>
        <authorList>
            <consortium name="US DOE Joint Genome Institute"/>
            <person name="Copeland A."/>
            <person name="Lucas S."/>
            <person name="Lapidus A."/>
            <person name="Barry K."/>
            <person name="Detter J.C."/>
            <person name="Glavina del Rio T."/>
            <person name="Hammon N."/>
            <person name="Israni S."/>
            <person name="Dalin E."/>
            <person name="Tice H."/>
            <person name="Pitluck S."/>
            <person name="Chertkov O."/>
            <person name="Brettin T."/>
            <person name="Bruce D."/>
            <person name="Han C."/>
            <person name="Schmutz J."/>
            <person name="Larimer F."/>
            <person name="Land M."/>
            <person name="Hauser L."/>
            <person name="Kyrpides N."/>
            <person name="Mikhailova N."/>
            <person name="Shelobolina E."/>
            <person name="Aklujkar M."/>
            <person name="Lovley D."/>
            <person name="Richardson P."/>
        </authorList>
    </citation>
    <scope>NUCLEOTIDE SEQUENCE [LARGE SCALE GENOMIC DNA]</scope>
    <source>
        <strain evidence="13 14">Rf4</strain>
    </source>
</reference>
<name>A5G8V9_GEOUR</name>
<dbReference type="GO" id="GO:0030170">
    <property type="term" value="F:pyridoxal phosphate binding"/>
    <property type="evidence" value="ECO:0007669"/>
    <property type="project" value="TreeGrafter"/>
</dbReference>
<dbReference type="Pfam" id="PF01041">
    <property type="entry name" value="DegT_DnrJ_EryC1"/>
    <property type="match status" value="1"/>
</dbReference>
<dbReference type="Gene3D" id="3.40.640.10">
    <property type="entry name" value="Type I PLP-dependent aspartate aminotransferase-like (Major domain)"/>
    <property type="match status" value="1"/>
</dbReference>
<comment type="cofactor">
    <cofactor evidence="1">
        <name>pyridoxal 5'-phosphate</name>
        <dbReference type="ChEBI" id="CHEBI:597326"/>
    </cofactor>
</comment>
<proteinExistence type="inferred from homology"/>
<dbReference type="EMBL" id="CP000698">
    <property type="protein sequence ID" value="ABQ28227.1"/>
    <property type="molecule type" value="Genomic_DNA"/>
</dbReference>
<evidence type="ECO:0000256" key="10">
    <source>
        <dbReference type="PIRSR" id="PIRSR000390-1"/>
    </source>
</evidence>
<dbReference type="NCBIfam" id="TIGR04181">
    <property type="entry name" value="NHT_00031"/>
    <property type="match status" value="1"/>
</dbReference>
<dbReference type="EC" id="2.6.1.102" evidence="8"/>
<dbReference type="SUPFAM" id="SSF53383">
    <property type="entry name" value="PLP-dependent transferases"/>
    <property type="match status" value="1"/>
</dbReference>
<comment type="catalytic activity">
    <reaction evidence="7">
        <text>GDP-alpha-D-perosamine + 2-oxoglutarate = GDP-4-dehydro-alpha-D-rhamnose + L-glutamate</text>
        <dbReference type="Rhea" id="RHEA:36779"/>
        <dbReference type="ChEBI" id="CHEBI:16810"/>
        <dbReference type="ChEBI" id="CHEBI:29985"/>
        <dbReference type="ChEBI" id="CHEBI:57964"/>
        <dbReference type="ChEBI" id="CHEBI:73996"/>
        <dbReference type="EC" id="2.6.1.102"/>
    </reaction>
</comment>
<evidence type="ECO:0000256" key="9">
    <source>
        <dbReference type="ARBA" id="ARBA00074221"/>
    </source>
</evidence>
<feature type="modified residue" description="N6-(pyridoxal phosphate)lysine" evidence="11">
    <location>
        <position position="219"/>
    </location>
</feature>
<evidence type="ECO:0000256" key="7">
    <source>
        <dbReference type="ARBA" id="ARBA00051587"/>
    </source>
</evidence>
<evidence type="ECO:0000256" key="5">
    <source>
        <dbReference type="ARBA" id="ARBA00022898"/>
    </source>
</evidence>
<dbReference type="Proteomes" id="UP000006695">
    <property type="component" value="Chromosome"/>
</dbReference>
<dbReference type="InterPro" id="IPR015421">
    <property type="entry name" value="PyrdxlP-dep_Trfase_major"/>
</dbReference>
<keyword evidence="3 13" id="KW-0032">Aminotransferase</keyword>
<dbReference type="InterPro" id="IPR000653">
    <property type="entry name" value="DegT/StrS_aminotransferase"/>
</dbReference>
<dbReference type="InterPro" id="IPR015422">
    <property type="entry name" value="PyrdxlP-dep_Trfase_small"/>
</dbReference>
<dbReference type="PANTHER" id="PTHR30244">
    <property type="entry name" value="TRANSAMINASE"/>
    <property type="match status" value="1"/>
</dbReference>
<evidence type="ECO:0000256" key="11">
    <source>
        <dbReference type="PIRSR" id="PIRSR000390-2"/>
    </source>
</evidence>
<evidence type="ECO:0000256" key="6">
    <source>
        <dbReference type="ARBA" id="ARBA00037999"/>
    </source>
</evidence>
<evidence type="ECO:0000256" key="3">
    <source>
        <dbReference type="ARBA" id="ARBA00022576"/>
    </source>
</evidence>
<dbReference type="RefSeq" id="WP_011940863.1">
    <property type="nucleotide sequence ID" value="NC_009483.1"/>
</dbReference>
<dbReference type="InterPro" id="IPR026385">
    <property type="entry name" value="LegC-like"/>
</dbReference>
<comment type="pathway">
    <text evidence="2">Bacterial outer membrane biogenesis; LPS O-antigen biosynthesis.</text>
</comment>
<dbReference type="HOGENOM" id="CLU_033332_2_1_7"/>
<dbReference type="GO" id="GO:0000271">
    <property type="term" value="P:polysaccharide biosynthetic process"/>
    <property type="evidence" value="ECO:0007669"/>
    <property type="project" value="TreeGrafter"/>
</dbReference>
<evidence type="ECO:0000256" key="12">
    <source>
        <dbReference type="RuleBase" id="RU004508"/>
    </source>
</evidence>
<evidence type="ECO:0000256" key="1">
    <source>
        <dbReference type="ARBA" id="ARBA00001933"/>
    </source>
</evidence>
<dbReference type="PANTHER" id="PTHR30244:SF30">
    <property type="entry name" value="BLR5990 PROTEIN"/>
    <property type="match status" value="1"/>
</dbReference>
<organism evidence="13 14">
    <name type="scientific">Geotalea uraniireducens (strain Rf4)</name>
    <name type="common">Geobacter uraniireducens</name>
    <dbReference type="NCBI Taxonomy" id="351605"/>
    <lineage>
        <taxon>Bacteria</taxon>
        <taxon>Pseudomonadati</taxon>
        <taxon>Thermodesulfobacteriota</taxon>
        <taxon>Desulfuromonadia</taxon>
        <taxon>Geobacterales</taxon>
        <taxon>Geobacteraceae</taxon>
        <taxon>Geotalea</taxon>
    </lineage>
</organism>
<dbReference type="PIRSF" id="PIRSF000390">
    <property type="entry name" value="PLP_StrS"/>
    <property type="match status" value="1"/>
</dbReference>
<dbReference type="FunFam" id="3.40.640.10:FF:000090">
    <property type="entry name" value="Pyridoxal phosphate-dependent aminotransferase"/>
    <property type="match status" value="1"/>
</dbReference>
<evidence type="ECO:0000256" key="2">
    <source>
        <dbReference type="ARBA" id="ARBA00005125"/>
    </source>
</evidence>
<keyword evidence="4 13" id="KW-0808">Transferase</keyword>
<dbReference type="AlphaFoldDB" id="A5G8V9"/>
<sequence length="392" mass="42692">MTGFDAEAILRALRSALPADKGRIGLHEPCFAGNEWTYVKDCLDTGWVSSVGSYVDRFERELAEFTGAKRAVAVVNGTAALHVSLLLAGVRPGDEVIIPSLTFVATANAVAYCGAVPHFADSDEATLGLDPDKLAEHLSAIAEIRGGDCVNRRTGRPIRAVVPMHTFGHPVDLDPLVELCNRWNLVLVEDAAESLGSLYKGRHTGTFSRLAALSFNGNKVLTTGGGGAILTNDDGLGKMAKHLTTTAKVPHRWEFFHDATGYNYRLPNINAALGCAQLEQLPRFLKQKRDLAARYREAFREVQGVRFICEPSFAASNYWLNALLLDPPFVSARDDILEMTDKNGIMTRPAWTPMHRLPMYRNCPHMDLSGAEDLGLRLINIPSSAALGGGHD</sequence>
<dbReference type="OrthoDB" id="9810913at2"/>
<keyword evidence="5 11" id="KW-0663">Pyridoxal phosphate</keyword>
<keyword evidence="14" id="KW-1185">Reference proteome</keyword>
<protein>
    <recommendedName>
        <fullName evidence="9">GDP-perosamine synthase</fullName>
        <ecNumber evidence="8">2.6.1.102</ecNumber>
    </recommendedName>
</protein>
<dbReference type="CDD" id="cd00616">
    <property type="entry name" value="AHBA_syn"/>
    <property type="match status" value="1"/>
</dbReference>
<accession>A5G8V9</accession>
<evidence type="ECO:0000313" key="13">
    <source>
        <dbReference type="EMBL" id="ABQ28227.1"/>
    </source>
</evidence>
<dbReference type="STRING" id="351605.Gura_4084"/>
<comment type="similarity">
    <text evidence="6 12">Belongs to the DegT/DnrJ/EryC1 family.</text>
</comment>
<evidence type="ECO:0000256" key="4">
    <source>
        <dbReference type="ARBA" id="ARBA00022679"/>
    </source>
</evidence>
<dbReference type="InterPro" id="IPR015424">
    <property type="entry name" value="PyrdxlP-dep_Trfase"/>
</dbReference>
<dbReference type="GO" id="GO:0102933">
    <property type="term" value="F:GDP-4-dehydro-6-deoxy-D-mannose-4-aminotransferase activity"/>
    <property type="evidence" value="ECO:0007669"/>
    <property type="project" value="UniProtKB-EC"/>
</dbReference>
<dbReference type="Gene3D" id="3.90.1150.10">
    <property type="entry name" value="Aspartate Aminotransferase, domain 1"/>
    <property type="match status" value="1"/>
</dbReference>
<dbReference type="KEGG" id="gur:Gura_4084"/>
<evidence type="ECO:0000313" key="14">
    <source>
        <dbReference type="Proteomes" id="UP000006695"/>
    </source>
</evidence>
<gene>
    <name evidence="13" type="ordered locus">Gura_4084</name>
</gene>
<feature type="active site" description="Proton acceptor" evidence="10">
    <location>
        <position position="219"/>
    </location>
</feature>